<proteinExistence type="predicted"/>
<reference evidence="2" key="1">
    <citation type="journal article" date="2019" name="Int. J. Syst. Evol. Microbiol.">
        <title>The Global Catalogue of Microorganisms (GCM) 10K type strain sequencing project: providing services to taxonomists for standard genome sequencing and annotation.</title>
        <authorList>
            <consortium name="The Broad Institute Genomics Platform"/>
            <consortium name="The Broad Institute Genome Sequencing Center for Infectious Disease"/>
            <person name="Wu L."/>
            <person name="Ma J."/>
        </authorList>
    </citation>
    <scope>NUCLEOTIDE SEQUENCE [LARGE SCALE GENOMIC DNA]</scope>
    <source>
        <strain evidence="2">CGMCC 4.7349</strain>
    </source>
</reference>
<organism evidence="1 2">
    <name type="scientific">Streptomyces lasiicapitis</name>
    <dbReference type="NCBI Taxonomy" id="1923961"/>
    <lineage>
        <taxon>Bacteria</taxon>
        <taxon>Bacillati</taxon>
        <taxon>Actinomycetota</taxon>
        <taxon>Actinomycetes</taxon>
        <taxon>Kitasatosporales</taxon>
        <taxon>Streptomycetaceae</taxon>
        <taxon>Streptomyces</taxon>
    </lineage>
</organism>
<comment type="caution">
    <text evidence="1">The sequence shown here is derived from an EMBL/GenBank/DDBJ whole genome shotgun (WGS) entry which is preliminary data.</text>
</comment>
<evidence type="ECO:0000313" key="1">
    <source>
        <dbReference type="EMBL" id="GGO59713.1"/>
    </source>
</evidence>
<gene>
    <name evidence="1" type="ORF">GCM10012286_81960</name>
</gene>
<accession>A0ABQ2MXD0</accession>
<dbReference type="EMBL" id="BMNG01000029">
    <property type="protein sequence ID" value="GGO59713.1"/>
    <property type="molecule type" value="Genomic_DNA"/>
</dbReference>
<name>A0ABQ2MXD0_9ACTN</name>
<sequence length="98" mass="11092">MDTGERGLVDRPVDLEFEALSLTYVGDALETEARQCTLHRLSLGVEDLRLEHDVDYDACHWHSRCVVLACAAYGVRLGWTIKLPSKFLQTTRTKFLPA</sequence>
<dbReference type="Proteomes" id="UP000656881">
    <property type="component" value="Unassembled WGS sequence"/>
</dbReference>
<keyword evidence="2" id="KW-1185">Reference proteome</keyword>
<evidence type="ECO:0000313" key="2">
    <source>
        <dbReference type="Proteomes" id="UP000656881"/>
    </source>
</evidence>
<protein>
    <submittedName>
        <fullName evidence="1">Uncharacterized protein</fullName>
    </submittedName>
</protein>